<accession>A0ABX2TFP6</accession>
<protein>
    <submittedName>
        <fullName evidence="2">Uncharacterized protein</fullName>
    </submittedName>
</protein>
<sequence length="59" mass="6492">MADNRKPQDQPRGGGGVLGDKQSFKKDEGHDQTTEQWAKDEIGHMGEKSGQGKRPIDVD</sequence>
<dbReference type="RefSeq" id="WP_180284940.1">
    <property type="nucleotide sequence ID" value="NZ_JABFDB010000025.1"/>
</dbReference>
<evidence type="ECO:0000313" key="3">
    <source>
        <dbReference type="Proteomes" id="UP000584642"/>
    </source>
</evidence>
<proteinExistence type="predicted"/>
<reference evidence="2 3" key="1">
    <citation type="submission" date="2020-05" db="EMBL/GenBank/DDBJ databases">
        <title>Azospirillum oleiclasticum sp. nov, a nitrogen-fixing and heavy crude oil-emulsifying bacterium isolated from the crude oil of Yumen Oilfield.</title>
        <authorList>
            <person name="Wu D."/>
            <person name="Cai M."/>
            <person name="Zhang X."/>
        </authorList>
    </citation>
    <scope>NUCLEOTIDE SEQUENCE [LARGE SCALE GENOMIC DNA]</scope>
    <source>
        <strain evidence="2 3">ROY-1-1-2</strain>
    </source>
</reference>
<feature type="region of interest" description="Disordered" evidence="1">
    <location>
        <begin position="1"/>
        <end position="59"/>
    </location>
</feature>
<organism evidence="2 3">
    <name type="scientific">Azospirillum oleiclasticum</name>
    <dbReference type="NCBI Taxonomy" id="2735135"/>
    <lineage>
        <taxon>Bacteria</taxon>
        <taxon>Pseudomonadati</taxon>
        <taxon>Pseudomonadota</taxon>
        <taxon>Alphaproteobacteria</taxon>
        <taxon>Rhodospirillales</taxon>
        <taxon>Azospirillaceae</taxon>
        <taxon>Azospirillum</taxon>
    </lineage>
</organism>
<evidence type="ECO:0000313" key="2">
    <source>
        <dbReference type="EMBL" id="NYZ23162.1"/>
    </source>
</evidence>
<comment type="caution">
    <text evidence="2">The sequence shown here is derived from an EMBL/GenBank/DDBJ whole genome shotgun (WGS) entry which is preliminary data.</text>
</comment>
<dbReference type="EMBL" id="JABFDB010000025">
    <property type="protein sequence ID" value="NYZ23162.1"/>
    <property type="molecule type" value="Genomic_DNA"/>
</dbReference>
<evidence type="ECO:0000256" key="1">
    <source>
        <dbReference type="SAM" id="MobiDB-lite"/>
    </source>
</evidence>
<name>A0ABX2TFP6_9PROT</name>
<feature type="compositionally biased region" description="Basic and acidic residues" evidence="1">
    <location>
        <begin position="22"/>
        <end position="47"/>
    </location>
</feature>
<gene>
    <name evidence="2" type="ORF">HND93_25930</name>
</gene>
<dbReference type="Proteomes" id="UP000584642">
    <property type="component" value="Unassembled WGS sequence"/>
</dbReference>
<keyword evidence="3" id="KW-1185">Reference proteome</keyword>